<gene>
    <name evidence="2" type="ORF">EOJ36_01420</name>
</gene>
<dbReference type="InterPro" id="IPR036249">
    <property type="entry name" value="Thioredoxin-like_sf"/>
</dbReference>
<evidence type="ECO:0000313" key="2">
    <source>
        <dbReference type="EMBL" id="RVU26683.1"/>
    </source>
</evidence>
<accession>A0A437PWQ4</accession>
<comment type="caution">
    <text evidence="2">The sequence shown here is derived from an EMBL/GenBank/DDBJ whole genome shotgun (WGS) entry which is preliminary data.</text>
</comment>
<dbReference type="InterPro" id="IPR004879">
    <property type="entry name" value="Ssp411-like_TRX"/>
</dbReference>
<dbReference type="Pfam" id="PF03190">
    <property type="entry name" value="Thioredox_DsbH"/>
    <property type="match status" value="1"/>
</dbReference>
<dbReference type="PIRSF" id="PIRSF006402">
    <property type="entry name" value="UCP006402_thioredoxin"/>
    <property type="match status" value="1"/>
</dbReference>
<dbReference type="InterPro" id="IPR008928">
    <property type="entry name" value="6-hairpin_glycosidase_sf"/>
</dbReference>
<dbReference type="Gene3D" id="1.50.10.20">
    <property type="match status" value="1"/>
</dbReference>
<dbReference type="PANTHER" id="PTHR42899">
    <property type="entry name" value="SPERMATOGENESIS-ASSOCIATED PROTEIN 20"/>
    <property type="match status" value="1"/>
</dbReference>
<evidence type="ECO:0000259" key="1">
    <source>
        <dbReference type="Pfam" id="PF03190"/>
    </source>
</evidence>
<feature type="domain" description="Spermatogenesis-associated protein 20-like TRX" evidence="1">
    <location>
        <begin position="2"/>
        <end position="156"/>
    </location>
</feature>
<dbReference type="SUPFAM" id="SSF52833">
    <property type="entry name" value="Thioredoxin-like"/>
    <property type="match status" value="1"/>
</dbReference>
<name>A0A437PWQ4_9BACT</name>
<dbReference type="Proteomes" id="UP000282832">
    <property type="component" value="Unassembled WGS sequence"/>
</dbReference>
<dbReference type="EMBL" id="SACY01000001">
    <property type="protein sequence ID" value="RVU26683.1"/>
    <property type="molecule type" value="Genomic_DNA"/>
</dbReference>
<dbReference type="InterPro" id="IPR024705">
    <property type="entry name" value="Ssp411"/>
</dbReference>
<sequence>MNKLANQVSPYLLQHKNNPVNWQPWSDEALQEAFQKDKPIILSIGYSACHWCHVMEKESFENVEIAQLMNEHFINIKVDREERPDIDFIYMDAIHAMGLQGGWPLNVFLMPDQKPFYGGTYFPKNKWKELLNSISSAYKNHKLELQNSANGFGETLNAGLHLDSKFESLFQLENILQNIRNQIDPHFGGLQRAPKFPMPSLWNLLESLPKSVLKYSNLEILQNLTLDKMAQGGIYDQVEGGFSRYSVDSEWFCPHFEKMLYDNGQLISIYSKAYQRTQKDLYAEVIYQTINFHSIKMKSTNGLYYAALDADSEGEEGKYYVWTFEELNSIIPLEQHVKFYEHFSISKNGNWEASNNILFKKDDTLNELFEKELNILRHKRNQRIAPGLDNKHILSWNAMYLIGLIDSYKALESDFIFEELGSLYKSIEKNFFNNHQLLHQTQFTNKPIPAFLDDLAFWALANVRLFLIFFDPVYLKNAEQILSEIISDFYDEKIFSFSYSNRKTNQLIANKTEWTDSVIPSSNSVVVEVLFWMGILKNNAEYTLLAKQILEKILPKAIENPTYFSNWLRIHCEWIEFPKMILKIYDEDFTLEDNLLSNENLEIIKYKDVSAEKKFMLCCGDRCLQPTNSIEELKSQLNELTI</sequence>
<protein>
    <submittedName>
        <fullName evidence="2">Thioredoxin domain-containing protein</fullName>
    </submittedName>
</protein>
<organism evidence="2 3">
    <name type="scientific">Sandaracinomonas limnophila</name>
    <dbReference type="NCBI Taxonomy" id="1862386"/>
    <lineage>
        <taxon>Bacteria</taxon>
        <taxon>Pseudomonadati</taxon>
        <taxon>Bacteroidota</taxon>
        <taxon>Cytophagia</taxon>
        <taxon>Cytophagales</taxon>
        <taxon>Flectobacillaceae</taxon>
        <taxon>Sandaracinomonas</taxon>
    </lineage>
</organism>
<dbReference type="Gene3D" id="3.40.30.10">
    <property type="entry name" value="Glutaredoxin"/>
    <property type="match status" value="1"/>
</dbReference>
<dbReference type="GO" id="GO:0005975">
    <property type="term" value="P:carbohydrate metabolic process"/>
    <property type="evidence" value="ECO:0007669"/>
    <property type="project" value="InterPro"/>
</dbReference>
<evidence type="ECO:0000313" key="3">
    <source>
        <dbReference type="Proteomes" id="UP000282832"/>
    </source>
</evidence>
<proteinExistence type="predicted"/>
<reference evidence="2 3" key="1">
    <citation type="submission" date="2019-01" db="EMBL/GenBank/DDBJ databases">
        <authorList>
            <person name="Chen W.-M."/>
        </authorList>
    </citation>
    <scope>NUCLEOTIDE SEQUENCE [LARGE SCALE GENOMIC DNA]</scope>
    <source>
        <strain evidence="2 3">FSY-15</strain>
    </source>
</reference>
<dbReference type="RefSeq" id="WP_127802235.1">
    <property type="nucleotide sequence ID" value="NZ_SACY01000001.1"/>
</dbReference>
<dbReference type="AlphaFoldDB" id="A0A437PWQ4"/>
<dbReference type="SUPFAM" id="SSF48208">
    <property type="entry name" value="Six-hairpin glycosidases"/>
    <property type="match status" value="1"/>
</dbReference>
<dbReference type="PANTHER" id="PTHR42899:SF1">
    <property type="entry name" value="SPERMATOGENESIS-ASSOCIATED PROTEIN 20"/>
    <property type="match status" value="1"/>
</dbReference>
<dbReference type="OrthoDB" id="9762614at2"/>
<keyword evidence="3" id="KW-1185">Reference proteome</keyword>
<dbReference type="CDD" id="cd02955">
    <property type="entry name" value="SSP411"/>
    <property type="match status" value="1"/>
</dbReference>